<dbReference type="SFLD" id="SFLDG01180">
    <property type="entry name" value="SUF1"/>
    <property type="match status" value="1"/>
</dbReference>
<dbReference type="AlphaFoldDB" id="V5GA63"/>
<dbReference type="SFLD" id="SFLDS00019">
    <property type="entry name" value="Glutathione_Transferase_(cytos"/>
    <property type="match status" value="1"/>
</dbReference>
<gene>
    <name evidence="3" type="ORF">PVAR5_6514</name>
</gene>
<comment type="similarity">
    <text evidence="1">Belongs to the FAX family.</text>
</comment>
<protein>
    <recommendedName>
        <fullName evidence="2">Thioredoxin-like fold domain-containing protein</fullName>
    </recommendedName>
</protein>
<evidence type="ECO:0000259" key="2">
    <source>
        <dbReference type="Pfam" id="PF17172"/>
    </source>
</evidence>
<dbReference type="InterPro" id="IPR012336">
    <property type="entry name" value="Thioredoxin-like_fold"/>
</dbReference>
<dbReference type="InterPro" id="IPR050931">
    <property type="entry name" value="Mito_Protein_Transport_Metaxin"/>
</dbReference>
<accession>V5GA63</accession>
<dbReference type="Proteomes" id="UP000018001">
    <property type="component" value="Unassembled WGS sequence"/>
</dbReference>
<dbReference type="PANTHER" id="PTHR12289">
    <property type="entry name" value="METAXIN RELATED"/>
    <property type="match status" value="1"/>
</dbReference>
<feature type="domain" description="Thioredoxin-like fold" evidence="2">
    <location>
        <begin position="27"/>
        <end position="144"/>
    </location>
</feature>
<evidence type="ECO:0000313" key="3">
    <source>
        <dbReference type="EMBL" id="GAD97832.1"/>
    </source>
</evidence>
<dbReference type="SFLD" id="SFLDG01200">
    <property type="entry name" value="SUF1.1"/>
    <property type="match status" value="1"/>
</dbReference>
<evidence type="ECO:0000313" key="4">
    <source>
        <dbReference type="Proteomes" id="UP000018001"/>
    </source>
</evidence>
<dbReference type="PANTHER" id="PTHR12289:SF41">
    <property type="entry name" value="FAILED AXON CONNECTIONS-RELATED"/>
    <property type="match status" value="1"/>
</dbReference>
<name>V5GA63_BYSSN</name>
<dbReference type="InterPro" id="IPR036282">
    <property type="entry name" value="Glutathione-S-Trfase_C_sf"/>
</dbReference>
<dbReference type="InterPro" id="IPR026928">
    <property type="entry name" value="FAX/IsoI-like"/>
</dbReference>
<dbReference type="InParanoid" id="V5GA63"/>
<proteinExistence type="inferred from homology"/>
<dbReference type="OrthoDB" id="5809458at2759"/>
<sequence length="291" mass="32629">MPSTTEHGPDLTLYRGWLEPGKYVWSPFVIKLEARLRFAGVQYDTKTGSAREAPRGKIPYVEVRQRGSDSATSVGTVTTAAVEGTSSTLADSTLIIKHLVERGILPDINAQASPPTVRAQDLAIRALLEEKLYFYHSWERWTQNYYAMRDHVLSALTFPARWVVGLLIYRGMTQTLHGQGTGRYTADEIRIFRSEIWEAINGLLISSRARATVNGFPRDQPFWVLEGESPTEADATLFGFIVSVLVCTACPESQQLVKQFPAILDYAGRIHDRYFPDYSKWNHAAGRSGTI</sequence>
<dbReference type="HOGENOM" id="CLU_044137_1_2_1"/>
<evidence type="ECO:0000256" key="1">
    <source>
        <dbReference type="ARBA" id="ARBA00006475"/>
    </source>
</evidence>
<dbReference type="SUPFAM" id="SSF47616">
    <property type="entry name" value="GST C-terminal domain-like"/>
    <property type="match status" value="1"/>
</dbReference>
<comment type="caution">
    <text evidence="3">The sequence shown here is derived from an EMBL/GenBank/DDBJ whole genome shotgun (WGS) entry which is preliminary data.</text>
</comment>
<organism evidence="3 4">
    <name type="scientific">Byssochlamys spectabilis (strain No. 5 / NBRC 109023)</name>
    <name type="common">Paecilomyces variotii</name>
    <dbReference type="NCBI Taxonomy" id="1356009"/>
    <lineage>
        <taxon>Eukaryota</taxon>
        <taxon>Fungi</taxon>
        <taxon>Dikarya</taxon>
        <taxon>Ascomycota</taxon>
        <taxon>Pezizomycotina</taxon>
        <taxon>Eurotiomycetes</taxon>
        <taxon>Eurotiomycetidae</taxon>
        <taxon>Eurotiales</taxon>
        <taxon>Thermoascaceae</taxon>
        <taxon>Paecilomyces</taxon>
    </lineage>
</organism>
<dbReference type="CDD" id="cd03193">
    <property type="entry name" value="GST_C_Metaxin"/>
    <property type="match status" value="1"/>
</dbReference>
<reference evidence="4" key="1">
    <citation type="journal article" date="2014" name="Genome Announc.">
        <title>Draft genome sequence of the formaldehyde-resistant fungus Byssochlamys spectabilis No. 5 (anamorph Paecilomyces variotii No. 5) (NBRC109023).</title>
        <authorList>
            <person name="Oka T."/>
            <person name="Ekino K."/>
            <person name="Fukuda K."/>
            <person name="Nomura Y."/>
        </authorList>
    </citation>
    <scope>NUCLEOTIDE SEQUENCE [LARGE SCALE GENOMIC DNA]</scope>
    <source>
        <strain evidence="4">No. 5 / NBRC 109023</strain>
    </source>
</reference>
<dbReference type="eggNOG" id="KOG4244">
    <property type="taxonomic scope" value="Eukaryota"/>
</dbReference>
<dbReference type="Pfam" id="PF17172">
    <property type="entry name" value="GST_N_4"/>
    <property type="match status" value="1"/>
</dbReference>
<dbReference type="InterPro" id="IPR040079">
    <property type="entry name" value="Glutathione_S-Trfase"/>
</dbReference>
<keyword evidence="4" id="KW-1185">Reference proteome</keyword>
<dbReference type="EMBL" id="BAUL01000215">
    <property type="protein sequence ID" value="GAD97832.1"/>
    <property type="molecule type" value="Genomic_DNA"/>
</dbReference>
<dbReference type="GO" id="GO:0005737">
    <property type="term" value="C:cytoplasm"/>
    <property type="evidence" value="ECO:0007669"/>
    <property type="project" value="TreeGrafter"/>
</dbReference>